<evidence type="ECO:0000313" key="2">
    <source>
        <dbReference type="Proteomes" id="UP000076567"/>
    </source>
</evidence>
<name>A0A161TRU0_9BACL</name>
<sequence length="69" mass="7826">MGTTYIPVYDIISSKDWYVNKLGAGLNLDEDKAILNLADQSIFLVRLHQGQTSNFNDFNGEERFSLSLK</sequence>
<evidence type="ECO:0000313" key="1">
    <source>
        <dbReference type="EMBL" id="KZE69121.1"/>
    </source>
</evidence>
<keyword evidence="2" id="KW-1185">Reference proteome</keyword>
<protein>
    <recommendedName>
        <fullName evidence="3">Glyoxalase</fullName>
    </recommendedName>
</protein>
<evidence type="ECO:0008006" key="3">
    <source>
        <dbReference type="Google" id="ProtNLM"/>
    </source>
</evidence>
<gene>
    <name evidence="1" type="ORF">AWM68_02315</name>
</gene>
<proteinExistence type="predicted"/>
<accession>A0A161TRU0</accession>
<dbReference type="Proteomes" id="UP000076567">
    <property type="component" value="Unassembled WGS sequence"/>
</dbReference>
<comment type="caution">
    <text evidence="1">The sequence shown here is derived from an EMBL/GenBank/DDBJ whole genome shotgun (WGS) entry which is preliminary data.</text>
</comment>
<dbReference type="EMBL" id="LRFC01000001">
    <property type="protein sequence ID" value="KZE69121.1"/>
    <property type="molecule type" value="Genomic_DNA"/>
</dbReference>
<reference evidence="2" key="1">
    <citation type="submission" date="2016-01" db="EMBL/GenBank/DDBJ databases">
        <title>Draft genome of Chromobacterium sp. F49.</title>
        <authorList>
            <person name="Hong K.W."/>
        </authorList>
    </citation>
    <scope>NUCLEOTIDE SEQUENCE [LARGE SCALE GENOMIC DNA]</scope>
    <source>
        <strain evidence="2">P7IIIA</strain>
    </source>
</reference>
<organism evidence="1 2">
    <name type="scientific">Fictibacillus phosphorivorans</name>
    <dbReference type="NCBI Taxonomy" id="1221500"/>
    <lineage>
        <taxon>Bacteria</taxon>
        <taxon>Bacillati</taxon>
        <taxon>Bacillota</taxon>
        <taxon>Bacilli</taxon>
        <taxon>Bacillales</taxon>
        <taxon>Fictibacillaceae</taxon>
        <taxon>Fictibacillus</taxon>
    </lineage>
</organism>
<dbReference type="AlphaFoldDB" id="A0A161TRU0"/>